<sequence>MRPPEPVSGITAVPGRERGNPNCMRYLNLGTVSRERSIAAFHAVADLARDGDPMTLITAVPERPFVSIGYHQLASREVAVDFCRAHDIPIARRMVGGGAVLLDPGQVFFHLIFPGGHSSVNDLFAALLPGVINAYQKMGVPAEIRPLNDIVVGPRKLGGTGAATLGQSLVFVGSLLFDFDRDLMVQVLKVPSEKFRDKMLTSLRDYMTTLREELGERTPSHEEGARILAEAYGELLEEPLEPGTLTEAEEARTREFEARLFDPAFVFQNEGWRTPGVKIRDGVYLYEGLHKVPNGLVRAVWLENEGRIEQAWIGGDFFVEPADALTPLQEALQGQAPRSPGFAQAVEEAFARIGVGGLTAADLVQAFANPTRLGELEQAEGVAPQG</sequence>
<dbReference type="GO" id="GO:0140096">
    <property type="term" value="F:catalytic activity, acting on a protein"/>
    <property type="evidence" value="ECO:0007669"/>
    <property type="project" value="UniProtKB-ARBA"/>
</dbReference>
<accession>A0A6F8ZF16</accession>
<dbReference type="Gene3D" id="3.30.930.10">
    <property type="entry name" value="Bira Bifunctional Protein, Domain 2"/>
    <property type="match status" value="1"/>
</dbReference>
<dbReference type="PROSITE" id="PS51733">
    <property type="entry name" value="BPL_LPL_CATALYTIC"/>
    <property type="match status" value="1"/>
</dbReference>
<dbReference type="SUPFAM" id="SSF55681">
    <property type="entry name" value="Class II aaRS and biotin synthetases"/>
    <property type="match status" value="1"/>
</dbReference>
<evidence type="ECO:0000313" key="2">
    <source>
        <dbReference type="EMBL" id="CAB1128189.1"/>
    </source>
</evidence>
<dbReference type="Proteomes" id="UP000503399">
    <property type="component" value="Chromosome"/>
</dbReference>
<dbReference type="CDD" id="cd16443">
    <property type="entry name" value="LplA"/>
    <property type="match status" value="1"/>
</dbReference>
<dbReference type="AlphaFoldDB" id="A0A6F8ZF16"/>
<keyword evidence="2" id="KW-0436">Ligase</keyword>
<dbReference type="Gene3D" id="3.30.390.50">
    <property type="entry name" value="CO dehydrogenase flavoprotein, C-terminal domain"/>
    <property type="match status" value="1"/>
</dbReference>
<dbReference type="PANTHER" id="PTHR43679:SF2">
    <property type="entry name" value="OCTANOYL-[GCVH]:PROTEIN N-OCTANOYLTRANSFERASE"/>
    <property type="match status" value="1"/>
</dbReference>
<dbReference type="InterPro" id="IPR045864">
    <property type="entry name" value="aa-tRNA-synth_II/BPL/LPL"/>
</dbReference>
<reference evidence="2 3" key="1">
    <citation type="submission" date="2020-02" db="EMBL/GenBank/DDBJ databases">
        <authorList>
            <person name="Hogendoorn C."/>
        </authorList>
    </citation>
    <scope>NUCLEOTIDE SEQUENCE [LARGE SCALE GENOMIC DNA]</scope>
    <source>
        <strain evidence="2">R501</strain>
    </source>
</reference>
<dbReference type="InterPro" id="IPR004143">
    <property type="entry name" value="BPL_LPL_catalytic"/>
</dbReference>
<dbReference type="SUPFAM" id="SSF82649">
    <property type="entry name" value="SufE/NifU"/>
    <property type="match status" value="1"/>
</dbReference>
<dbReference type="GO" id="GO:0016740">
    <property type="term" value="F:transferase activity"/>
    <property type="evidence" value="ECO:0007669"/>
    <property type="project" value="UniProtKB-ARBA"/>
</dbReference>
<dbReference type="KEGG" id="hfv:R50_0683"/>
<gene>
    <name evidence="2" type="ORF">R50_0683</name>
</gene>
<evidence type="ECO:0000313" key="3">
    <source>
        <dbReference type="Proteomes" id="UP000503399"/>
    </source>
</evidence>
<dbReference type="InterPro" id="IPR050664">
    <property type="entry name" value="Octanoyltrans_LipM/LipL"/>
</dbReference>
<dbReference type="Pfam" id="PF21948">
    <property type="entry name" value="LplA-B_cat"/>
    <property type="match status" value="1"/>
</dbReference>
<keyword evidence="3" id="KW-1185">Reference proteome</keyword>
<feature type="domain" description="BPL/LPL catalytic" evidence="1">
    <location>
        <begin position="50"/>
        <end position="240"/>
    </location>
</feature>
<dbReference type="GO" id="GO:0016874">
    <property type="term" value="F:ligase activity"/>
    <property type="evidence" value="ECO:0007669"/>
    <property type="project" value="UniProtKB-KW"/>
</dbReference>
<proteinExistence type="predicted"/>
<dbReference type="EMBL" id="LR778114">
    <property type="protein sequence ID" value="CAB1128189.1"/>
    <property type="molecule type" value="Genomic_DNA"/>
</dbReference>
<protein>
    <submittedName>
        <fullName evidence="2">Lipoate-protein ligase A</fullName>
    </submittedName>
</protein>
<dbReference type="PANTHER" id="PTHR43679">
    <property type="entry name" value="OCTANOYLTRANSFERASE LIPM-RELATED"/>
    <property type="match status" value="1"/>
</dbReference>
<dbReference type="GO" id="GO:0009249">
    <property type="term" value="P:protein lipoylation"/>
    <property type="evidence" value="ECO:0007669"/>
    <property type="project" value="UniProtKB-ARBA"/>
</dbReference>
<name>A0A6F8ZF16_9FIRM</name>
<evidence type="ECO:0000259" key="1">
    <source>
        <dbReference type="PROSITE" id="PS51733"/>
    </source>
</evidence>
<organism evidence="2 3">
    <name type="scientific">Candidatus Hydrogenisulfobacillus filiaventi</name>
    <dbReference type="NCBI Taxonomy" id="2707344"/>
    <lineage>
        <taxon>Bacteria</taxon>
        <taxon>Bacillati</taxon>
        <taxon>Bacillota</taxon>
        <taxon>Clostridia</taxon>
        <taxon>Eubacteriales</taxon>
        <taxon>Clostridiales Family XVII. Incertae Sedis</taxon>
        <taxon>Candidatus Hydrogenisulfobacillus</taxon>
    </lineage>
</organism>